<dbReference type="Gene3D" id="3.70.10.10">
    <property type="match status" value="1"/>
</dbReference>
<reference evidence="1" key="2">
    <citation type="submission" date="2025-09" db="UniProtKB">
        <authorList>
            <consortium name="Ensembl"/>
        </authorList>
    </citation>
    <scope>IDENTIFICATION</scope>
</reference>
<dbReference type="InterPro" id="IPR003021">
    <property type="entry name" value="Rad1_Rec1_Rad17"/>
</dbReference>
<dbReference type="AlphaFoldDB" id="A0A8C8YPX6"/>
<accession>A0A8C8YPX6</accession>
<dbReference type="PRINTS" id="PR01245">
    <property type="entry name" value="RAD1REC1"/>
</dbReference>
<proteinExistence type="predicted"/>
<organism evidence="1 2">
    <name type="scientific">Prolemur simus</name>
    <name type="common">Greater bamboo lemur</name>
    <name type="synonym">Hapalemur simus</name>
    <dbReference type="NCBI Taxonomy" id="1328070"/>
    <lineage>
        <taxon>Eukaryota</taxon>
        <taxon>Metazoa</taxon>
        <taxon>Chordata</taxon>
        <taxon>Craniata</taxon>
        <taxon>Vertebrata</taxon>
        <taxon>Euteleostomi</taxon>
        <taxon>Mammalia</taxon>
        <taxon>Eutheria</taxon>
        <taxon>Euarchontoglires</taxon>
        <taxon>Primates</taxon>
        <taxon>Strepsirrhini</taxon>
        <taxon>Lemuriformes</taxon>
        <taxon>Lemuridae</taxon>
        <taxon>Prolemur</taxon>
    </lineage>
</organism>
<reference evidence="1" key="1">
    <citation type="submission" date="2025-08" db="UniProtKB">
        <authorList>
            <consortium name="Ensembl"/>
        </authorList>
    </citation>
    <scope>IDENTIFICATION</scope>
</reference>
<protein>
    <submittedName>
        <fullName evidence="1">Uncharacterized protein</fullName>
    </submittedName>
</protein>
<dbReference type="Pfam" id="PF02144">
    <property type="entry name" value="Rad1"/>
    <property type="match status" value="1"/>
</dbReference>
<keyword evidence="2" id="KW-1185">Reference proteome</keyword>
<dbReference type="GeneTree" id="ENSGT00940000173066"/>
<evidence type="ECO:0000313" key="2">
    <source>
        <dbReference type="Proteomes" id="UP000694414"/>
    </source>
</evidence>
<dbReference type="GO" id="GO:0000077">
    <property type="term" value="P:DNA damage checkpoint signaling"/>
    <property type="evidence" value="ECO:0007669"/>
    <property type="project" value="InterPro"/>
</dbReference>
<dbReference type="Proteomes" id="UP000694414">
    <property type="component" value="Unplaced"/>
</dbReference>
<dbReference type="Ensembl" id="ENSPSMT00000006989.1">
    <property type="protein sequence ID" value="ENSPSMP00000005887.1"/>
    <property type="gene ID" value="ENSPSMG00000004471.1"/>
</dbReference>
<sequence length="84" mass="9432">MPLLTWHIHNENDQHSLVASLGKARNLSPILKAIHFRDHAACFATEYGIKVAVENASLCASKCFYSGWNISRVYTSGRVCYFSN</sequence>
<evidence type="ECO:0000313" key="1">
    <source>
        <dbReference type="Ensembl" id="ENSPSMP00000005887.1"/>
    </source>
</evidence>
<name>A0A8C8YPX6_PROSS</name>